<organism evidence="1 2">
    <name type="scientific">Rhizoctonia solani</name>
    <dbReference type="NCBI Taxonomy" id="456999"/>
    <lineage>
        <taxon>Eukaryota</taxon>
        <taxon>Fungi</taxon>
        <taxon>Dikarya</taxon>
        <taxon>Basidiomycota</taxon>
        <taxon>Agaricomycotina</taxon>
        <taxon>Agaricomycetes</taxon>
        <taxon>Cantharellales</taxon>
        <taxon>Ceratobasidiaceae</taxon>
        <taxon>Rhizoctonia</taxon>
    </lineage>
</organism>
<evidence type="ECO:0000313" key="1">
    <source>
        <dbReference type="EMBL" id="CAE6504209.1"/>
    </source>
</evidence>
<sequence>MMRPHNRRGYRAIQPYSTNFSRVFAIEDTFPTYPRDPKYYLNSGNVVLLIEGVLFKIDVSILKAEIGPSWFYGFSPVQLLVGRNKQIFGTGGSFDPVVIPEIKAQQFRHLLLALLGRPGDPEYMELFTDAKDCLRHTRETFLKYLDIGYLASRLQMKRLANWAREQLLLIFNSTSRVAENIWGADTLLQLATLAASANEEFRSKAHIFLRYSLSPWTVPSINICSEFLVDRYIVLFKDPAVLETSKELFGWVFLFVLSLGHGSIKWKEQLTLKGRTVLYAAELEMTSIRNYQGLDVAWLLPPDTTAWYLDMCCDSCWEHCESTWDSSFGQVGLLDSPVPLGDIRMLLLLPRFRQAFAKAVRSSKWPCKARCGETVLASTDRKFTQLCLDMSVVYEDLLENA</sequence>
<accession>A0A8H3HCV8</accession>
<evidence type="ECO:0000313" key="2">
    <source>
        <dbReference type="Proteomes" id="UP000663888"/>
    </source>
</evidence>
<protein>
    <recommendedName>
        <fullName evidence="3">BTB domain-containing protein</fullName>
    </recommendedName>
</protein>
<dbReference type="AlphaFoldDB" id="A0A8H3HCV8"/>
<dbReference type="EMBL" id="CAJMWX010001751">
    <property type="protein sequence ID" value="CAE6504209.1"/>
    <property type="molecule type" value="Genomic_DNA"/>
</dbReference>
<evidence type="ECO:0008006" key="3">
    <source>
        <dbReference type="Google" id="ProtNLM"/>
    </source>
</evidence>
<reference evidence="1" key="1">
    <citation type="submission" date="2021-01" db="EMBL/GenBank/DDBJ databases">
        <authorList>
            <person name="Kaushik A."/>
        </authorList>
    </citation>
    <scope>NUCLEOTIDE SEQUENCE</scope>
    <source>
        <strain evidence="1">AG4-R118</strain>
    </source>
</reference>
<gene>
    <name evidence="1" type="ORF">RDB_LOCUS157485</name>
</gene>
<proteinExistence type="predicted"/>
<name>A0A8H3HCV8_9AGAM</name>
<dbReference type="Proteomes" id="UP000663888">
    <property type="component" value="Unassembled WGS sequence"/>
</dbReference>
<comment type="caution">
    <text evidence="1">The sequence shown here is derived from an EMBL/GenBank/DDBJ whole genome shotgun (WGS) entry which is preliminary data.</text>
</comment>